<gene>
    <name evidence="1" type="ORF">UFOPK4354_01371</name>
</gene>
<sequence length="172" mass="18891">MLTLTGDASYERREKQCVLLRELCGLPKALPLLGITRKTESPLVASEGRQRCNERKIGHKFGGPADLGFRLGICSPKRERVAGDLKVDRIPFSRWGVANGRSLSLGFSHSAEYVIYPERLAGPKGSRTLGSGCRYSAAAFSQHMARNSSAGMWPQRRVMTSWVSGQVPSPWG</sequence>
<name>A0A6J7UQ17_9ZZZZ</name>
<dbReference type="EMBL" id="CAFBQW010000164">
    <property type="protein sequence ID" value="CAB5068039.1"/>
    <property type="molecule type" value="Genomic_DNA"/>
</dbReference>
<reference evidence="1" key="1">
    <citation type="submission" date="2020-05" db="EMBL/GenBank/DDBJ databases">
        <authorList>
            <person name="Chiriac C."/>
            <person name="Salcher M."/>
            <person name="Ghai R."/>
            <person name="Kavagutti S V."/>
        </authorList>
    </citation>
    <scope>NUCLEOTIDE SEQUENCE</scope>
</reference>
<proteinExistence type="predicted"/>
<accession>A0A6J7UQ17</accession>
<dbReference type="AlphaFoldDB" id="A0A6J7UQ17"/>
<protein>
    <submittedName>
        <fullName evidence="1">Unannotated protein</fullName>
    </submittedName>
</protein>
<organism evidence="1">
    <name type="scientific">freshwater metagenome</name>
    <dbReference type="NCBI Taxonomy" id="449393"/>
    <lineage>
        <taxon>unclassified sequences</taxon>
        <taxon>metagenomes</taxon>
        <taxon>ecological metagenomes</taxon>
    </lineage>
</organism>
<evidence type="ECO:0000313" key="1">
    <source>
        <dbReference type="EMBL" id="CAB5068039.1"/>
    </source>
</evidence>